<protein>
    <submittedName>
        <fullName evidence="2">Uncharacterized protein</fullName>
    </submittedName>
</protein>
<dbReference type="AlphaFoldDB" id="A0A226DUV7"/>
<reference evidence="2 3" key="1">
    <citation type="submission" date="2015-12" db="EMBL/GenBank/DDBJ databases">
        <title>The genome of Folsomia candida.</title>
        <authorList>
            <person name="Faddeeva A."/>
            <person name="Derks M.F."/>
            <person name="Anvar Y."/>
            <person name="Smit S."/>
            <person name="Van Straalen N."/>
            <person name="Roelofs D."/>
        </authorList>
    </citation>
    <scope>NUCLEOTIDE SEQUENCE [LARGE SCALE GENOMIC DNA]</scope>
    <source>
        <strain evidence="2 3">VU population</strain>
        <tissue evidence="2">Whole body</tissue>
    </source>
</reference>
<feature type="transmembrane region" description="Helical" evidence="1">
    <location>
        <begin position="92"/>
        <end position="111"/>
    </location>
</feature>
<keyword evidence="1" id="KW-0812">Transmembrane</keyword>
<organism evidence="2 3">
    <name type="scientific">Folsomia candida</name>
    <name type="common">Springtail</name>
    <dbReference type="NCBI Taxonomy" id="158441"/>
    <lineage>
        <taxon>Eukaryota</taxon>
        <taxon>Metazoa</taxon>
        <taxon>Ecdysozoa</taxon>
        <taxon>Arthropoda</taxon>
        <taxon>Hexapoda</taxon>
        <taxon>Collembola</taxon>
        <taxon>Entomobryomorpha</taxon>
        <taxon>Isotomoidea</taxon>
        <taxon>Isotomidae</taxon>
        <taxon>Proisotominae</taxon>
        <taxon>Folsomia</taxon>
    </lineage>
</organism>
<feature type="transmembrane region" description="Helical" evidence="1">
    <location>
        <begin position="59"/>
        <end position="80"/>
    </location>
</feature>
<keyword evidence="1" id="KW-0472">Membrane</keyword>
<gene>
    <name evidence="2" type="ORF">Fcan01_16275</name>
</gene>
<feature type="transmembrane region" description="Helical" evidence="1">
    <location>
        <begin position="20"/>
        <end position="38"/>
    </location>
</feature>
<evidence type="ECO:0000256" key="1">
    <source>
        <dbReference type="SAM" id="Phobius"/>
    </source>
</evidence>
<keyword evidence="1" id="KW-1133">Transmembrane helix</keyword>
<accession>A0A226DUV7</accession>
<evidence type="ECO:0000313" key="2">
    <source>
        <dbReference type="EMBL" id="OXA48999.1"/>
    </source>
</evidence>
<sequence>MNKVKRAPLRSLLSTKDRNNFGAILNFSLFWGGTLFFWRDRTERIRFTRSTWGILRYACFLYGWMVYVVYFGYATVTWGWVEKDAIEYSRCLMLLFGSVIFGLTVFVMIAAEGEILAWMNSVFILGQRFRDDQFVINGTAMSCLSTFR</sequence>
<evidence type="ECO:0000313" key="3">
    <source>
        <dbReference type="Proteomes" id="UP000198287"/>
    </source>
</evidence>
<dbReference type="Proteomes" id="UP000198287">
    <property type="component" value="Unassembled WGS sequence"/>
</dbReference>
<keyword evidence="3" id="KW-1185">Reference proteome</keyword>
<proteinExistence type="predicted"/>
<name>A0A226DUV7_FOLCA</name>
<comment type="caution">
    <text evidence="2">The sequence shown here is derived from an EMBL/GenBank/DDBJ whole genome shotgun (WGS) entry which is preliminary data.</text>
</comment>
<dbReference type="EMBL" id="LNIX01000011">
    <property type="protein sequence ID" value="OXA48999.1"/>
    <property type="molecule type" value="Genomic_DNA"/>
</dbReference>